<keyword evidence="1" id="KW-0812">Transmembrane</keyword>
<keyword evidence="1" id="KW-1133">Transmembrane helix</keyword>
<feature type="transmembrane region" description="Helical" evidence="1">
    <location>
        <begin position="98"/>
        <end position="117"/>
    </location>
</feature>
<dbReference type="OrthoDB" id="2068279at2"/>
<evidence type="ECO:0000313" key="2">
    <source>
        <dbReference type="EMBL" id="SEK94772.1"/>
    </source>
</evidence>
<dbReference type="Proteomes" id="UP000186015">
    <property type="component" value="Unassembled WGS sequence"/>
</dbReference>
<reference evidence="2 3" key="1">
    <citation type="submission" date="2016-10" db="EMBL/GenBank/DDBJ databases">
        <authorList>
            <person name="de Groot N.N."/>
        </authorList>
    </citation>
    <scope>NUCLEOTIDE SEQUENCE [LARGE SCALE GENOMIC DNA]</scope>
    <source>
        <strain evidence="2 3">KH2T6</strain>
    </source>
</reference>
<feature type="transmembrane region" description="Helical" evidence="1">
    <location>
        <begin position="154"/>
        <end position="176"/>
    </location>
</feature>
<sequence>MIVNYYGICGCECIWDQKGVFLAAPGGVQVQSLQQLGFYTAQDGRWYKQLSPQESAYLNSMQNMSVVDLPAQGTSFGMTPNITFDVETPEDKKKANTMCIISLLLMFCVNPLIVAISRNGYENITSISGFSGLAALILMIYVRVKYPKNTFGKVLMIVYIALFILGLIGIILLMAMCASCMKDCHGF</sequence>
<evidence type="ECO:0000313" key="3">
    <source>
        <dbReference type="Proteomes" id="UP000186015"/>
    </source>
</evidence>
<accession>A0A1H7L711</accession>
<dbReference type="RefSeq" id="WP_074833461.1">
    <property type="nucleotide sequence ID" value="NZ_FOAT01000008.1"/>
</dbReference>
<name>A0A1H7L711_RUMAL</name>
<proteinExistence type="predicted"/>
<evidence type="ECO:0000256" key="1">
    <source>
        <dbReference type="SAM" id="Phobius"/>
    </source>
</evidence>
<dbReference type="EMBL" id="FOAT01000008">
    <property type="protein sequence ID" value="SEK94772.1"/>
    <property type="molecule type" value="Genomic_DNA"/>
</dbReference>
<dbReference type="AlphaFoldDB" id="A0A1H7L711"/>
<feature type="transmembrane region" description="Helical" evidence="1">
    <location>
        <begin position="123"/>
        <end position="142"/>
    </location>
</feature>
<gene>
    <name evidence="2" type="ORF">SAMN05216469_10884</name>
</gene>
<protein>
    <submittedName>
        <fullName evidence="2">Uncharacterized protein</fullName>
    </submittedName>
</protein>
<organism evidence="2 3">
    <name type="scientific">Ruminococcus albus</name>
    <dbReference type="NCBI Taxonomy" id="1264"/>
    <lineage>
        <taxon>Bacteria</taxon>
        <taxon>Bacillati</taxon>
        <taxon>Bacillota</taxon>
        <taxon>Clostridia</taxon>
        <taxon>Eubacteriales</taxon>
        <taxon>Oscillospiraceae</taxon>
        <taxon>Ruminococcus</taxon>
    </lineage>
</organism>
<keyword evidence="1" id="KW-0472">Membrane</keyword>